<reference evidence="1" key="2">
    <citation type="journal article" date="2021" name="Genome Biol. Evol.">
        <title>Developing a high-quality reference genome for a parasitic bivalve with doubly uniparental inheritance (Bivalvia: Unionida).</title>
        <authorList>
            <person name="Smith C.H."/>
        </authorList>
    </citation>
    <scope>NUCLEOTIDE SEQUENCE</scope>
    <source>
        <strain evidence="1">CHS0354</strain>
        <tissue evidence="1">Mantle</tissue>
    </source>
</reference>
<evidence type="ECO:0000313" key="1">
    <source>
        <dbReference type="EMBL" id="KAK3594161.1"/>
    </source>
</evidence>
<comment type="caution">
    <text evidence="1">The sequence shown here is derived from an EMBL/GenBank/DDBJ whole genome shotgun (WGS) entry which is preliminary data.</text>
</comment>
<dbReference type="EMBL" id="JAEAOA010001223">
    <property type="protein sequence ID" value="KAK3594161.1"/>
    <property type="molecule type" value="Genomic_DNA"/>
</dbReference>
<name>A0AAE0SLY0_9BIVA</name>
<dbReference type="AlphaFoldDB" id="A0AAE0SLY0"/>
<reference evidence="1" key="3">
    <citation type="submission" date="2023-05" db="EMBL/GenBank/DDBJ databases">
        <authorList>
            <person name="Smith C.H."/>
        </authorList>
    </citation>
    <scope>NUCLEOTIDE SEQUENCE</scope>
    <source>
        <strain evidence="1">CHS0354</strain>
        <tissue evidence="1">Mantle</tissue>
    </source>
</reference>
<proteinExistence type="predicted"/>
<keyword evidence="2" id="KW-1185">Reference proteome</keyword>
<reference evidence="1" key="1">
    <citation type="journal article" date="2021" name="Genome Biol. Evol.">
        <title>A High-Quality Reference Genome for a Parasitic Bivalve with Doubly Uniparental Inheritance (Bivalvia: Unionida).</title>
        <authorList>
            <person name="Smith C.H."/>
        </authorList>
    </citation>
    <scope>NUCLEOTIDE SEQUENCE</scope>
    <source>
        <strain evidence="1">CHS0354</strain>
    </source>
</reference>
<dbReference type="Proteomes" id="UP001195483">
    <property type="component" value="Unassembled WGS sequence"/>
</dbReference>
<accession>A0AAE0SLY0</accession>
<sequence>MLAALYLENGWGDLSAVCCGRSVSARAMQPCRERDSNSSFAVSGAKKVRKKSLFRGYFPNGLTFCDGQGAGRTPGNISTGFAAACRARGDEGNEGSFGKIGPGAAEQTLTLALTLTLAVTLTVGKLKNLENAWEYFLGVCGGVSGSRRRRQRGVVRENRCRGGRARGKKVVPREVRGLLPRKPCLSSRGLPA</sequence>
<evidence type="ECO:0000313" key="2">
    <source>
        <dbReference type="Proteomes" id="UP001195483"/>
    </source>
</evidence>
<protein>
    <submittedName>
        <fullName evidence="1">Uncharacterized protein</fullName>
    </submittedName>
</protein>
<gene>
    <name evidence="1" type="ORF">CHS0354_020045</name>
</gene>
<organism evidence="1 2">
    <name type="scientific">Potamilus streckersoni</name>
    <dbReference type="NCBI Taxonomy" id="2493646"/>
    <lineage>
        <taxon>Eukaryota</taxon>
        <taxon>Metazoa</taxon>
        <taxon>Spiralia</taxon>
        <taxon>Lophotrochozoa</taxon>
        <taxon>Mollusca</taxon>
        <taxon>Bivalvia</taxon>
        <taxon>Autobranchia</taxon>
        <taxon>Heteroconchia</taxon>
        <taxon>Palaeoheterodonta</taxon>
        <taxon>Unionida</taxon>
        <taxon>Unionoidea</taxon>
        <taxon>Unionidae</taxon>
        <taxon>Ambleminae</taxon>
        <taxon>Lampsilini</taxon>
        <taxon>Potamilus</taxon>
    </lineage>
</organism>